<evidence type="ECO:0000256" key="1">
    <source>
        <dbReference type="SAM" id="MobiDB-lite"/>
    </source>
</evidence>
<proteinExistence type="predicted"/>
<protein>
    <submittedName>
        <fullName evidence="2">Uncharacterized protein</fullName>
    </submittedName>
</protein>
<dbReference type="Proteomes" id="UP000827986">
    <property type="component" value="Unassembled WGS sequence"/>
</dbReference>
<sequence>MLNSSYQKDTGGGRGGENVLPGPLEPPRAGLDCRGPHDNYISPLPPAPAPHGSSTKTATQSIGSAAKVGCRKILLANRTGRGPEGLCSSDASPAPASSFKDSKYRPLTD</sequence>
<gene>
    <name evidence="2" type="ORF">KIL84_015098</name>
</gene>
<feature type="region of interest" description="Disordered" evidence="1">
    <location>
        <begin position="79"/>
        <end position="109"/>
    </location>
</feature>
<evidence type="ECO:0000313" key="3">
    <source>
        <dbReference type="Proteomes" id="UP000827986"/>
    </source>
</evidence>
<comment type="caution">
    <text evidence="2">The sequence shown here is derived from an EMBL/GenBank/DDBJ whole genome shotgun (WGS) entry which is preliminary data.</text>
</comment>
<name>A0A9D4B1D0_9SAUR</name>
<dbReference type="AlphaFoldDB" id="A0A9D4B1D0"/>
<feature type="region of interest" description="Disordered" evidence="1">
    <location>
        <begin position="1"/>
        <end position="60"/>
    </location>
</feature>
<feature type="compositionally biased region" description="Basic and acidic residues" evidence="1">
    <location>
        <begin position="100"/>
        <end position="109"/>
    </location>
</feature>
<reference evidence="2" key="1">
    <citation type="submission" date="2021-09" db="EMBL/GenBank/DDBJ databases">
        <title>The genome of Mauremys mutica provides insights into the evolution of semi-aquatic lifestyle.</title>
        <authorList>
            <person name="Gong S."/>
            <person name="Gao Y."/>
        </authorList>
    </citation>
    <scope>NUCLEOTIDE SEQUENCE</scope>
    <source>
        <strain evidence="2">MM-2020</strain>
        <tissue evidence="2">Muscle</tissue>
    </source>
</reference>
<accession>A0A9D4B1D0</accession>
<keyword evidence="3" id="KW-1185">Reference proteome</keyword>
<evidence type="ECO:0000313" key="2">
    <source>
        <dbReference type="EMBL" id="KAH1184482.1"/>
    </source>
</evidence>
<feature type="compositionally biased region" description="Low complexity" evidence="1">
    <location>
        <begin position="88"/>
        <end position="99"/>
    </location>
</feature>
<dbReference type="EMBL" id="JAHDVG010000465">
    <property type="protein sequence ID" value="KAH1184482.1"/>
    <property type="molecule type" value="Genomic_DNA"/>
</dbReference>
<organism evidence="2 3">
    <name type="scientific">Mauremys mutica</name>
    <name type="common">yellowpond turtle</name>
    <dbReference type="NCBI Taxonomy" id="74926"/>
    <lineage>
        <taxon>Eukaryota</taxon>
        <taxon>Metazoa</taxon>
        <taxon>Chordata</taxon>
        <taxon>Craniata</taxon>
        <taxon>Vertebrata</taxon>
        <taxon>Euteleostomi</taxon>
        <taxon>Archelosauria</taxon>
        <taxon>Testudinata</taxon>
        <taxon>Testudines</taxon>
        <taxon>Cryptodira</taxon>
        <taxon>Durocryptodira</taxon>
        <taxon>Testudinoidea</taxon>
        <taxon>Geoemydidae</taxon>
        <taxon>Geoemydinae</taxon>
        <taxon>Mauremys</taxon>
    </lineage>
</organism>